<feature type="transmembrane region" description="Helical" evidence="5">
    <location>
        <begin position="79"/>
        <end position="96"/>
    </location>
</feature>
<comment type="caution">
    <text evidence="7">The sequence shown here is derived from an EMBL/GenBank/DDBJ whole genome shotgun (WGS) entry which is preliminary data.</text>
</comment>
<evidence type="ECO:0000259" key="6">
    <source>
        <dbReference type="Pfam" id="PF01794"/>
    </source>
</evidence>
<evidence type="ECO:0000313" key="7">
    <source>
        <dbReference type="EMBL" id="NAG22572.1"/>
    </source>
</evidence>
<dbReference type="AlphaFoldDB" id="A0A6L9ABE3"/>
<gene>
    <name evidence="7" type="ORF">GUC01_26975</name>
</gene>
<feature type="domain" description="Ferric oxidoreductase" evidence="6">
    <location>
        <begin position="45"/>
        <end position="96"/>
    </location>
</feature>
<evidence type="ECO:0000313" key="8">
    <source>
        <dbReference type="Proteomes" id="UP000475070"/>
    </source>
</evidence>
<dbReference type="EMBL" id="WXKQ01000157">
    <property type="protein sequence ID" value="NAG22572.1"/>
    <property type="molecule type" value="Genomic_DNA"/>
</dbReference>
<name>A0A6L9ABE3_ECOLX</name>
<dbReference type="GO" id="GO:0016020">
    <property type="term" value="C:membrane"/>
    <property type="evidence" value="ECO:0007669"/>
    <property type="project" value="UniProtKB-SubCell"/>
</dbReference>
<proteinExistence type="predicted"/>
<evidence type="ECO:0000256" key="4">
    <source>
        <dbReference type="ARBA" id="ARBA00023136"/>
    </source>
</evidence>
<feature type="non-terminal residue" evidence="7">
    <location>
        <position position="136"/>
    </location>
</feature>
<evidence type="ECO:0000256" key="1">
    <source>
        <dbReference type="ARBA" id="ARBA00004141"/>
    </source>
</evidence>
<evidence type="ECO:0000256" key="5">
    <source>
        <dbReference type="SAM" id="Phobius"/>
    </source>
</evidence>
<organism evidence="7 8">
    <name type="scientific">Escherichia coli</name>
    <dbReference type="NCBI Taxonomy" id="562"/>
    <lineage>
        <taxon>Bacteria</taxon>
        <taxon>Pseudomonadati</taxon>
        <taxon>Pseudomonadota</taxon>
        <taxon>Gammaproteobacteria</taxon>
        <taxon>Enterobacterales</taxon>
        <taxon>Enterobacteriaceae</taxon>
        <taxon>Escherichia</taxon>
    </lineage>
</organism>
<dbReference type="InterPro" id="IPR013130">
    <property type="entry name" value="Fe3_Rdtase_TM_dom"/>
</dbReference>
<sequence>MKKANLTGTLVCFVACLIFLSSGDIFREKPIALIWFLRQNILFFTGTLAWCLMTLTMCLSLRSSWLNKVLGGLDKAWRLHKWAGICAIAFAFAHWLDEKLPQLFVAFGWLTHPGKIVDINLTPVQENWLHAGLLAG</sequence>
<keyword evidence="3 5" id="KW-1133">Transmembrane helix</keyword>
<comment type="subcellular location">
    <subcellularLocation>
        <location evidence="1">Membrane</location>
        <topology evidence="1">Multi-pass membrane protein</topology>
    </subcellularLocation>
</comment>
<keyword evidence="4 5" id="KW-0472">Membrane</keyword>
<protein>
    <submittedName>
        <fullName evidence="7">Iron reductase</fullName>
    </submittedName>
</protein>
<accession>A0A6L9ABE3</accession>
<feature type="transmembrane region" description="Helical" evidence="5">
    <location>
        <begin position="39"/>
        <end position="59"/>
    </location>
</feature>
<evidence type="ECO:0000256" key="2">
    <source>
        <dbReference type="ARBA" id="ARBA00022692"/>
    </source>
</evidence>
<reference evidence="7 8" key="1">
    <citation type="journal article" date="2019" name="Nat. Med.">
        <title>A library of human gut bacterial isolates paired with longitudinal multiomics data enables mechanistic microbiome research.</title>
        <authorList>
            <person name="Poyet M."/>
            <person name="Groussin M."/>
            <person name="Gibbons S.M."/>
            <person name="Avila-Pacheco J."/>
            <person name="Jiang X."/>
            <person name="Kearney S.M."/>
            <person name="Perrotta A.R."/>
            <person name="Berdy B."/>
            <person name="Zhao S."/>
            <person name="Lieberman T.D."/>
            <person name="Swanson P.K."/>
            <person name="Smith M."/>
            <person name="Roesemann S."/>
            <person name="Alexander J.E."/>
            <person name="Rich S.A."/>
            <person name="Livny J."/>
            <person name="Vlamakis H."/>
            <person name="Clish C."/>
            <person name="Bullock K."/>
            <person name="Deik A."/>
            <person name="Scott J."/>
            <person name="Pierce K.A."/>
            <person name="Xavier R.J."/>
            <person name="Alm E.J."/>
        </authorList>
    </citation>
    <scope>NUCLEOTIDE SEQUENCE [LARGE SCALE GENOMIC DNA]</scope>
    <source>
        <strain evidence="7 8">BIOML-A112</strain>
    </source>
</reference>
<dbReference type="Pfam" id="PF01794">
    <property type="entry name" value="Ferric_reduct"/>
    <property type="match status" value="1"/>
</dbReference>
<evidence type="ECO:0000256" key="3">
    <source>
        <dbReference type="ARBA" id="ARBA00022989"/>
    </source>
</evidence>
<keyword evidence="2 5" id="KW-0812">Transmembrane</keyword>
<dbReference type="Proteomes" id="UP000475070">
    <property type="component" value="Unassembled WGS sequence"/>
</dbReference>